<dbReference type="Gene3D" id="3.40.50.720">
    <property type="entry name" value="NAD(P)-binding Rossmann-like Domain"/>
    <property type="match status" value="1"/>
</dbReference>
<evidence type="ECO:0000256" key="1">
    <source>
        <dbReference type="ARBA" id="ARBA00023002"/>
    </source>
</evidence>
<sequence>MKQVIVIITGANSGIGKAAAERFAKEGYQVIMACRNMEKGRKAHDEIRRSTKSTTVDLLEVDMSSFRSIRSFCEIVEKRYDAVDILIHNAAYFNHSEKIYQVNDQGIELSFATNTLGPYFMSQLFRNKMRRSSDPRILNACTTNIKHFFDPKRTIDIEGLTGPVPSKKKYNAYKKYGDSKMALLMLTFKMAEEFKMNNIKVNAVQIPAVKLSKEAKQNLKSLWRVAAEVQTFFALETEEMANIYYDLCTSDRFSKITGCYINHKTDLMKPTGYKPSLKTQIKQFFGYSLFPVYAIDPNRLEKVWEVINHMIEHAKEEKSL</sequence>
<gene>
    <name evidence="2" type="ORF">CR194_05940</name>
</gene>
<dbReference type="GO" id="GO:0016491">
    <property type="term" value="F:oxidoreductase activity"/>
    <property type="evidence" value="ECO:0007669"/>
    <property type="project" value="UniProtKB-KW"/>
</dbReference>
<dbReference type="InterPro" id="IPR002347">
    <property type="entry name" value="SDR_fam"/>
</dbReference>
<dbReference type="PANTHER" id="PTHR43157:SF31">
    <property type="entry name" value="PHOSPHATIDYLINOSITOL-GLYCAN BIOSYNTHESIS CLASS F PROTEIN"/>
    <property type="match status" value="1"/>
</dbReference>
<accession>A0A323TM06</accession>
<name>A0A323TM06_9BACI</name>
<dbReference type="Pfam" id="PF00106">
    <property type="entry name" value="adh_short"/>
    <property type="match status" value="1"/>
</dbReference>
<dbReference type="EMBL" id="PDOD01000001">
    <property type="protein sequence ID" value="PYZ95054.1"/>
    <property type="molecule type" value="Genomic_DNA"/>
</dbReference>
<dbReference type="OrthoDB" id="9809821at2"/>
<dbReference type="Pfam" id="PF13561">
    <property type="entry name" value="adh_short_C2"/>
    <property type="match status" value="1"/>
</dbReference>
<reference evidence="2 3" key="1">
    <citation type="submission" date="2017-10" db="EMBL/GenBank/DDBJ databases">
        <title>Bacillus sp. nov., a halophilic bacterium isolated from a Keqin Lake.</title>
        <authorList>
            <person name="Wang H."/>
        </authorList>
    </citation>
    <scope>NUCLEOTIDE SEQUENCE [LARGE SCALE GENOMIC DNA]</scope>
    <source>
        <strain evidence="2 3">KQ-12</strain>
    </source>
</reference>
<protein>
    <submittedName>
        <fullName evidence="2">Short-chain dehydrogenase</fullName>
    </submittedName>
</protein>
<proteinExistence type="predicted"/>
<dbReference type="Proteomes" id="UP000248214">
    <property type="component" value="Unassembled WGS sequence"/>
</dbReference>
<dbReference type="PRINTS" id="PR00081">
    <property type="entry name" value="GDHRDH"/>
</dbReference>
<comment type="caution">
    <text evidence="2">The sequence shown here is derived from an EMBL/GenBank/DDBJ whole genome shotgun (WGS) entry which is preliminary data.</text>
</comment>
<keyword evidence="3" id="KW-1185">Reference proteome</keyword>
<dbReference type="RefSeq" id="WP_110608689.1">
    <property type="nucleotide sequence ID" value="NZ_PDOD01000001.1"/>
</dbReference>
<keyword evidence="1" id="KW-0560">Oxidoreductase</keyword>
<dbReference type="InterPro" id="IPR036291">
    <property type="entry name" value="NAD(P)-bd_dom_sf"/>
</dbReference>
<evidence type="ECO:0000313" key="2">
    <source>
        <dbReference type="EMBL" id="PYZ95054.1"/>
    </source>
</evidence>
<dbReference type="PANTHER" id="PTHR43157">
    <property type="entry name" value="PHOSPHATIDYLINOSITOL-GLYCAN BIOSYNTHESIS CLASS F PROTEIN-RELATED"/>
    <property type="match status" value="1"/>
</dbReference>
<evidence type="ECO:0000313" key="3">
    <source>
        <dbReference type="Proteomes" id="UP000248214"/>
    </source>
</evidence>
<dbReference type="AlphaFoldDB" id="A0A323TM06"/>
<organism evidence="2 3">
    <name type="scientific">Salipaludibacillus keqinensis</name>
    <dbReference type="NCBI Taxonomy" id="2045207"/>
    <lineage>
        <taxon>Bacteria</taxon>
        <taxon>Bacillati</taxon>
        <taxon>Bacillota</taxon>
        <taxon>Bacilli</taxon>
        <taxon>Bacillales</taxon>
        <taxon>Bacillaceae</taxon>
    </lineage>
</organism>
<dbReference type="SUPFAM" id="SSF51735">
    <property type="entry name" value="NAD(P)-binding Rossmann-fold domains"/>
    <property type="match status" value="1"/>
</dbReference>